<accession>A0ABD3QAS8</accession>
<keyword evidence="2" id="KW-0813">Transport</keyword>
<keyword evidence="6" id="KW-1185">Reference proteome</keyword>
<dbReference type="GO" id="GO:0015031">
    <property type="term" value="P:protein transport"/>
    <property type="evidence" value="ECO:0007669"/>
    <property type="project" value="UniProtKB-KW"/>
</dbReference>
<name>A0ABD3QAS8_9STRA</name>
<gene>
    <name evidence="5" type="ORF">ACHAW5_004461</name>
</gene>
<proteinExistence type="inferred from homology"/>
<dbReference type="InterPro" id="IPR011990">
    <property type="entry name" value="TPR-like_helical_dom_sf"/>
</dbReference>
<dbReference type="SUPFAM" id="SSF48452">
    <property type="entry name" value="TPR-like"/>
    <property type="match status" value="1"/>
</dbReference>
<evidence type="ECO:0000256" key="4">
    <source>
        <dbReference type="SAM" id="MobiDB-lite"/>
    </source>
</evidence>
<evidence type="ECO:0000256" key="2">
    <source>
        <dbReference type="ARBA" id="ARBA00022448"/>
    </source>
</evidence>
<feature type="compositionally biased region" description="Low complexity" evidence="4">
    <location>
        <begin position="146"/>
        <end position="160"/>
    </location>
</feature>
<dbReference type="Proteomes" id="UP001530315">
    <property type="component" value="Unassembled WGS sequence"/>
</dbReference>
<reference evidence="5 6" key="1">
    <citation type="submission" date="2024-10" db="EMBL/GenBank/DDBJ databases">
        <title>Updated reference genomes for cyclostephanoid diatoms.</title>
        <authorList>
            <person name="Roberts W.R."/>
            <person name="Alverson A.J."/>
        </authorList>
    </citation>
    <scope>NUCLEOTIDE SEQUENCE [LARGE SCALE GENOMIC DNA]</scope>
    <source>
        <strain evidence="5 6">AJA276-08</strain>
    </source>
</reference>
<evidence type="ECO:0000256" key="3">
    <source>
        <dbReference type="ARBA" id="ARBA00022927"/>
    </source>
</evidence>
<dbReference type="InterPro" id="IPR000744">
    <property type="entry name" value="NSF_attach"/>
</dbReference>
<dbReference type="Gene3D" id="1.25.40.10">
    <property type="entry name" value="Tetratricopeptide repeat domain"/>
    <property type="match status" value="1"/>
</dbReference>
<comment type="caution">
    <text evidence="5">The sequence shown here is derived from an EMBL/GenBank/DDBJ whole genome shotgun (WGS) entry which is preliminary data.</text>
</comment>
<evidence type="ECO:0000313" key="5">
    <source>
        <dbReference type="EMBL" id="KAL3797442.1"/>
    </source>
</evidence>
<dbReference type="Pfam" id="PF14938">
    <property type="entry name" value="SNAP"/>
    <property type="match status" value="1"/>
</dbReference>
<organism evidence="5 6">
    <name type="scientific">Stephanodiscus triporus</name>
    <dbReference type="NCBI Taxonomy" id="2934178"/>
    <lineage>
        <taxon>Eukaryota</taxon>
        <taxon>Sar</taxon>
        <taxon>Stramenopiles</taxon>
        <taxon>Ochrophyta</taxon>
        <taxon>Bacillariophyta</taxon>
        <taxon>Coscinodiscophyceae</taxon>
        <taxon>Thalassiosirophycidae</taxon>
        <taxon>Stephanodiscales</taxon>
        <taxon>Stephanodiscaceae</taxon>
        <taxon>Stephanodiscus</taxon>
    </lineage>
</organism>
<evidence type="ECO:0000313" key="6">
    <source>
        <dbReference type="Proteomes" id="UP001530315"/>
    </source>
</evidence>
<protein>
    <submittedName>
        <fullName evidence="5">Uncharacterized protein</fullName>
    </submittedName>
</protein>
<keyword evidence="3" id="KW-0653">Protein transport</keyword>
<dbReference type="AlphaFoldDB" id="A0ABD3QAS8"/>
<dbReference type="PANTHER" id="PTHR13768">
    <property type="entry name" value="SOLUBLE NSF ATTACHMENT PROTEIN SNAP"/>
    <property type="match status" value="1"/>
</dbReference>
<dbReference type="PANTHER" id="PTHR13768:SF8">
    <property type="entry name" value="ALPHA-SOLUBLE NSF ATTACHMENT PROTEIN"/>
    <property type="match status" value="1"/>
</dbReference>
<feature type="compositionally biased region" description="Basic and acidic residues" evidence="4">
    <location>
        <begin position="125"/>
        <end position="140"/>
    </location>
</feature>
<feature type="region of interest" description="Disordered" evidence="4">
    <location>
        <begin position="124"/>
        <end position="192"/>
    </location>
</feature>
<dbReference type="EMBL" id="JALLAZ020000348">
    <property type="protein sequence ID" value="KAL3797442.1"/>
    <property type="molecule type" value="Genomic_DNA"/>
</dbReference>
<evidence type="ECO:0000256" key="1">
    <source>
        <dbReference type="ARBA" id="ARBA00010050"/>
    </source>
</evidence>
<sequence>MSAKSLAQRSKGDAFVQEADATLKKSTWLASSTKKKNGRAVESLTKAADAYKAGGCNDEAGKAYQRAAALHKDKLKNMSEASKCLSDAGECLKKSNPTESTRCYQSAVSLLCDAGKLDQANLRAAEAKKSPGRMSDEKKSATGVPTNSGVKKSVSKNKTGAEGNWTKPSSVGGGGKKKAKKKAGLLGSFVKK</sequence>
<comment type="similarity">
    <text evidence="1">Belongs to the SNAP family.</text>
</comment>